<name>A0A7X0X2L7_LISSE</name>
<feature type="transmembrane region" description="Helical" evidence="1">
    <location>
        <begin position="76"/>
        <end position="93"/>
    </location>
</feature>
<dbReference type="Proteomes" id="UP000033536">
    <property type="component" value="Unassembled WGS sequence"/>
</dbReference>
<dbReference type="EMBL" id="JYOM01000001">
    <property type="protein sequence ID" value="KKD50572.1"/>
    <property type="molecule type" value="Genomic_DNA"/>
</dbReference>
<reference evidence="3 5" key="2">
    <citation type="submission" date="2020-03" db="EMBL/GenBank/DDBJ databases">
        <title>Soil Listeria distribution.</title>
        <authorList>
            <person name="Liao J."/>
            <person name="Wiedmann M."/>
        </authorList>
    </citation>
    <scope>NUCLEOTIDE SEQUENCE [LARGE SCALE GENOMIC DNA]</scope>
    <source>
        <strain evidence="3 5">FSL L7-1560</strain>
    </source>
</reference>
<sequence>MKINVKRNTGAMGAASKVSLKLDKQKVKSLKHKEEVELEIQGDSGEVSANQWFFGSKAVKVSAGEAVEIKTNPKSILSFVGVFFLLILSFFLNNLVVSVIALVGVLGAILYFIQNYYVIKPISSSGKNSSTY</sequence>
<evidence type="ECO:0000313" key="3">
    <source>
        <dbReference type="EMBL" id="MBC1486471.1"/>
    </source>
</evidence>
<dbReference type="RefSeq" id="WP_003745059.1">
    <property type="nucleotide sequence ID" value="NZ_CP034772.1"/>
</dbReference>
<gene>
    <name evidence="3" type="ORF">HB897_09550</name>
    <name evidence="2" type="ORF">UQ68_01685</name>
</gene>
<evidence type="ECO:0000313" key="5">
    <source>
        <dbReference type="Proteomes" id="UP000523362"/>
    </source>
</evidence>
<keyword evidence="4" id="KW-1185">Reference proteome</keyword>
<accession>A0A7X0X2L7</accession>
<dbReference type="EMBL" id="JAARRG010000006">
    <property type="protein sequence ID" value="MBC1486471.1"/>
    <property type="molecule type" value="Genomic_DNA"/>
</dbReference>
<feature type="transmembrane region" description="Helical" evidence="1">
    <location>
        <begin position="99"/>
        <end position="119"/>
    </location>
</feature>
<evidence type="ECO:0000313" key="2">
    <source>
        <dbReference type="EMBL" id="KKD50572.1"/>
    </source>
</evidence>
<evidence type="ECO:0000256" key="1">
    <source>
        <dbReference type="SAM" id="Phobius"/>
    </source>
</evidence>
<keyword evidence="1" id="KW-0472">Membrane</keyword>
<organism evidence="3 5">
    <name type="scientific">Listeria seeligeri</name>
    <dbReference type="NCBI Taxonomy" id="1640"/>
    <lineage>
        <taxon>Bacteria</taxon>
        <taxon>Bacillati</taxon>
        <taxon>Bacillota</taxon>
        <taxon>Bacilli</taxon>
        <taxon>Bacillales</taxon>
        <taxon>Listeriaceae</taxon>
        <taxon>Listeria</taxon>
    </lineage>
</organism>
<dbReference type="AlphaFoldDB" id="A0A7X0X2L7"/>
<keyword evidence="1" id="KW-0812">Transmembrane</keyword>
<dbReference type="Proteomes" id="UP000523362">
    <property type="component" value="Unassembled WGS sequence"/>
</dbReference>
<proteinExistence type="predicted"/>
<reference evidence="2 4" key="1">
    <citation type="submission" date="2015-02" db="EMBL/GenBank/DDBJ databases">
        <title>Sequencing of Listeria spp. dairy environmental strains.</title>
        <authorList>
            <person name="Muhterem-Uyar M."/>
            <person name="Wagner M."/>
            <person name="Schmitz-Esser S."/>
            <person name="Stessl B."/>
        </authorList>
    </citation>
    <scope>NUCLEOTIDE SEQUENCE [LARGE SCALE GENOMIC DNA]</scope>
    <source>
        <strain evidence="2 4">7KSM</strain>
    </source>
</reference>
<protein>
    <submittedName>
        <fullName evidence="3">Uncharacterized protein</fullName>
    </submittedName>
</protein>
<comment type="caution">
    <text evidence="3">The sequence shown here is derived from an EMBL/GenBank/DDBJ whole genome shotgun (WGS) entry which is preliminary data.</text>
</comment>
<keyword evidence="1" id="KW-1133">Transmembrane helix</keyword>
<evidence type="ECO:0000313" key="4">
    <source>
        <dbReference type="Proteomes" id="UP000033536"/>
    </source>
</evidence>